<reference evidence="2" key="2">
    <citation type="journal article" date="2021" name="Genome Biol. Evol.">
        <title>Developing a high-quality reference genome for a parasitic bivalve with doubly uniparental inheritance (Bivalvia: Unionida).</title>
        <authorList>
            <person name="Smith C.H."/>
        </authorList>
    </citation>
    <scope>NUCLEOTIDE SEQUENCE</scope>
    <source>
        <strain evidence="2">CHS0354</strain>
        <tissue evidence="2">Mantle</tissue>
    </source>
</reference>
<feature type="compositionally biased region" description="Polar residues" evidence="1">
    <location>
        <begin position="1"/>
        <end position="11"/>
    </location>
</feature>
<protein>
    <submittedName>
        <fullName evidence="2">Uncharacterized protein</fullName>
    </submittedName>
</protein>
<dbReference type="EMBL" id="JAEAOA010000595">
    <property type="protein sequence ID" value="KAK3582123.1"/>
    <property type="molecule type" value="Genomic_DNA"/>
</dbReference>
<name>A0AAE0RYW5_9BIVA</name>
<evidence type="ECO:0000256" key="1">
    <source>
        <dbReference type="SAM" id="MobiDB-lite"/>
    </source>
</evidence>
<dbReference type="AlphaFoldDB" id="A0AAE0RYW5"/>
<accession>A0AAE0RYW5</accession>
<dbReference type="Proteomes" id="UP001195483">
    <property type="component" value="Unassembled WGS sequence"/>
</dbReference>
<evidence type="ECO:0000313" key="3">
    <source>
        <dbReference type="Proteomes" id="UP001195483"/>
    </source>
</evidence>
<evidence type="ECO:0000313" key="2">
    <source>
        <dbReference type="EMBL" id="KAK3582123.1"/>
    </source>
</evidence>
<reference evidence="2" key="1">
    <citation type="journal article" date="2021" name="Genome Biol. Evol.">
        <title>A High-Quality Reference Genome for a Parasitic Bivalve with Doubly Uniparental Inheritance (Bivalvia: Unionida).</title>
        <authorList>
            <person name="Smith C.H."/>
        </authorList>
    </citation>
    <scope>NUCLEOTIDE SEQUENCE</scope>
    <source>
        <strain evidence="2">CHS0354</strain>
    </source>
</reference>
<comment type="caution">
    <text evidence="2">The sequence shown here is derived from an EMBL/GenBank/DDBJ whole genome shotgun (WGS) entry which is preliminary data.</text>
</comment>
<proteinExistence type="predicted"/>
<organism evidence="2 3">
    <name type="scientific">Potamilus streckersoni</name>
    <dbReference type="NCBI Taxonomy" id="2493646"/>
    <lineage>
        <taxon>Eukaryota</taxon>
        <taxon>Metazoa</taxon>
        <taxon>Spiralia</taxon>
        <taxon>Lophotrochozoa</taxon>
        <taxon>Mollusca</taxon>
        <taxon>Bivalvia</taxon>
        <taxon>Autobranchia</taxon>
        <taxon>Heteroconchia</taxon>
        <taxon>Palaeoheterodonta</taxon>
        <taxon>Unionida</taxon>
        <taxon>Unionoidea</taxon>
        <taxon>Unionidae</taxon>
        <taxon>Ambleminae</taxon>
        <taxon>Lampsilini</taxon>
        <taxon>Potamilus</taxon>
    </lineage>
</organism>
<keyword evidence="3" id="KW-1185">Reference proteome</keyword>
<feature type="region of interest" description="Disordered" evidence="1">
    <location>
        <begin position="1"/>
        <end position="30"/>
    </location>
</feature>
<reference evidence="2" key="3">
    <citation type="submission" date="2023-05" db="EMBL/GenBank/DDBJ databases">
        <authorList>
            <person name="Smith C.H."/>
        </authorList>
    </citation>
    <scope>NUCLEOTIDE SEQUENCE</scope>
    <source>
        <strain evidence="2">CHS0354</strain>
        <tissue evidence="2">Mantle</tissue>
    </source>
</reference>
<sequence length="62" mass="6726">MESGSRGTNTKSQDRISFNGKIGGGRLHGTDMTASIPDVAKLRFTGAYQSRYNVAFSNETLK</sequence>
<gene>
    <name evidence="2" type="ORF">CHS0354_009184</name>
</gene>